<dbReference type="EMBL" id="MUJZ01009266">
    <property type="protein sequence ID" value="OTF82267.1"/>
    <property type="molecule type" value="Genomic_DNA"/>
</dbReference>
<proteinExistence type="predicted"/>
<evidence type="ECO:0000313" key="2">
    <source>
        <dbReference type="EMBL" id="OTF82267.1"/>
    </source>
</evidence>
<reference evidence="2 3" key="1">
    <citation type="submission" date="2017-03" db="EMBL/GenBank/DDBJ databases">
        <title>Genome Survey of Euroglyphus maynei.</title>
        <authorList>
            <person name="Arlian L.G."/>
            <person name="Morgan M.S."/>
            <person name="Rider S.D."/>
        </authorList>
    </citation>
    <scope>NUCLEOTIDE SEQUENCE [LARGE SCALE GENOMIC DNA]</scope>
    <source>
        <strain evidence="2">Arlian Lab</strain>
        <tissue evidence="2">Whole body</tissue>
    </source>
</reference>
<comment type="caution">
    <text evidence="2">The sequence shown here is derived from an EMBL/GenBank/DDBJ whole genome shotgun (WGS) entry which is preliminary data.</text>
</comment>
<accession>A0A1Y3BQC2</accession>
<feature type="region of interest" description="Disordered" evidence="1">
    <location>
        <begin position="41"/>
        <end position="77"/>
    </location>
</feature>
<feature type="non-terminal residue" evidence="2">
    <location>
        <position position="77"/>
    </location>
</feature>
<evidence type="ECO:0000313" key="3">
    <source>
        <dbReference type="Proteomes" id="UP000194236"/>
    </source>
</evidence>
<sequence length="77" mass="9159">MSKEEMEKVEKEVESAKIDSTAFNIITDQIAILSSGFESEKDRKKRIKKEQKEQKKLEKEQKKNEKKEMKKLTKELK</sequence>
<protein>
    <submittedName>
        <fullName evidence="2">Uncharacterized protein</fullName>
    </submittedName>
</protein>
<organism evidence="2 3">
    <name type="scientific">Euroglyphus maynei</name>
    <name type="common">Mayne's house dust mite</name>
    <dbReference type="NCBI Taxonomy" id="6958"/>
    <lineage>
        <taxon>Eukaryota</taxon>
        <taxon>Metazoa</taxon>
        <taxon>Ecdysozoa</taxon>
        <taxon>Arthropoda</taxon>
        <taxon>Chelicerata</taxon>
        <taxon>Arachnida</taxon>
        <taxon>Acari</taxon>
        <taxon>Acariformes</taxon>
        <taxon>Sarcoptiformes</taxon>
        <taxon>Astigmata</taxon>
        <taxon>Psoroptidia</taxon>
        <taxon>Analgoidea</taxon>
        <taxon>Pyroglyphidae</taxon>
        <taxon>Pyroglyphinae</taxon>
        <taxon>Euroglyphus</taxon>
    </lineage>
</organism>
<name>A0A1Y3BQC2_EURMA</name>
<evidence type="ECO:0000256" key="1">
    <source>
        <dbReference type="SAM" id="MobiDB-lite"/>
    </source>
</evidence>
<dbReference type="Proteomes" id="UP000194236">
    <property type="component" value="Unassembled WGS sequence"/>
</dbReference>
<dbReference type="AlphaFoldDB" id="A0A1Y3BQC2"/>
<gene>
    <name evidence="2" type="ORF">BLA29_014929</name>
</gene>
<keyword evidence="3" id="KW-1185">Reference proteome</keyword>
<feature type="compositionally biased region" description="Basic and acidic residues" evidence="1">
    <location>
        <begin position="50"/>
        <end position="77"/>
    </location>
</feature>